<dbReference type="SUPFAM" id="SSF50341">
    <property type="entry name" value="CheW-like"/>
    <property type="match status" value="1"/>
</dbReference>
<protein>
    <recommendedName>
        <fullName evidence="1">CheW-like domain-containing protein</fullName>
    </recommendedName>
</protein>
<reference evidence="2" key="1">
    <citation type="submission" date="2018-06" db="EMBL/GenBank/DDBJ databases">
        <authorList>
            <person name="Zhirakovskaya E."/>
        </authorList>
    </citation>
    <scope>NUCLEOTIDE SEQUENCE</scope>
</reference>
<dbReference type="InterPro" id="IPR002545">
    <property type="entry name" value="CheW-lke_dom"/>
</dbReference>
<dbReference type="GO" id="GO:0007165">
    <property type="term" value="P:signal transduction"/>
    <property type="evidence" value="ECO:0007669"/>
    <property type="project" value="InterPro"/>
</dbReference>
<accession>A0A3B0WSR5</accession>
<dbReference type="PANTHER" id="PTHR22617:SF43">
    <property type="entry name" value="PROTEIN PILI"/>
    <property type="match status" value="1"/>
</dbReference>
<dbReference type="EMBL" id="UOFE01000049">
    <property type="protein sequence ID" value="VAW55570.1"/>
    <property type="molecule type" value="Genomic_DNA"/>
</dbReference>
<proteinExistence type="predicted"/>
<sequence>MNTSNPFDLLLDLESRTVKGAAGLPTLDRVEDEWVGVGFRIGDSKLIAPMSEVKEILDLPEYTTVPGVKSWIVGVANVRGSLLPIMDMKGYLLGEDIKQRQKGRVIVIDYKGFLTGLVVEEVFGMRHFRESDETSNIPEVHENILPYIQRAFKQDDEHWPVIDFIEMTQDDRFAHASL</sequence>
<dbReference type="Gene3D" id="2.40.50.180">
    <property type="entry name" value="CheA-289, Domain 4"/>
    <property type="match status" value="1"/>
</dbReference>
<dbReference type="PANTHER" id="PTHR22617">
    <property type="entry name" value="CHEMOTAXIS SENSOR HISTIDINE KINASE-RELATED"/>
    <property type="match status" value="1"/>
</dbReference>
<dbReference type="PROSITE" id="PS50851">
    <property type="entry name" value="CHEW"/>
    <property type="match status" value="1"/>
</dbReference>
<feature type="domain" description="CheW-like" evidence="1">
    <location>
        <begin position="33"/>
        <end position="173"/>
    </location>
</feature>
<organism evidence="2">
    <name type="scientific">hydrothermal vent metagenome</name>
    <dbReference type="NCBI Taxonomy" id="652676"/>
    <lineage>
        <taxon>unclassified sequences</taxon>
        <taxon>metagenomes</taxon>
        <taxon>ecological metagenomes</taxon>
    </lineage>
</organism>
<evidence type="ECO:0000313" key="2">
    <source>
        <dbReference type="EMBL" id="VAW55570.1"/>
    </source>
</evidence>
<dbReference type="Gene3D" id="2.30.30.40">
    <property type="entry name" value="SH3 Domains"/>
    <property type="match status" value="1"/>
</dbReference>
<evidence type="ECO:0000259" key="1">
    <source>
        <dbReference type="PROSITE" id="PS50851"/>
    </source>
</evidence>
<dbReference type="InterPro" id="IPR039315">
    <property type="entry name" value="CheW"/>
</dbReference>
<name>A0A3B0WSR5_9ZZZZ</name>
<dbReference type="GO" id="GO:0005829">
    <property type="term" value="C:cytosol"/>
    <property type="evidence" value="ECO:0007669"/>
    <property type="project" value="TreeGrafter"/>
</dbReference>
<dbReference type="GO" id="GO:0006935">
    <property type="term" value="P:chemotaxis"/>
    <property type="evidence" value="ECO:0007669"/>
    <property type="project" value="InterPro"/>
</dbReference>
<dbReference type="InterPro" id="IPR036061">
    <property type="entry name" value="CheW-like_dom_sf"/>
</dbReference>
<dbReference type="Pfam" id="PF01584">
    <property type="entry name" value="CheW"/>
    <property type="match status" value="1"/>
</dbReference>
<gene>
    <name evidence="2" type="ORF">MNBD_GAMMA05-2141</name>
</gene>
<dbReference type="SMART" id="SM00260">
    <property type="entry name" value="CheW"/>
    <property type="match status" value="1"/>
</dbReference>
<dbReference type="AlphaFoldDB" id="A0A3B0WSR5"/>